<feature type="signal peptide" evidence="4">
    <location>
        <begin position="1"/>
        <end position="29"/>
    </location>
</feature>
<reference evidence="6 7" key="1">
    <citation type="submission" date="2023-07" db="EMBL/GenBank/DDBJ databases">
        <authorList>
            <person name="Girao M."/>
            <person name="Carvalho M.F."/>
        </authorList>
    </citation>
    <scope>NUCLEOTIDE SEQUENCE [LARGE SCALE GENOMIC DNA]</scope>
    <source>
        <strain evidence="6 7">66/93</strain>
    </source>
</reference>
<protein>
    <submittedName>
        <fullName evidence="6">LamG domain-containing protein</fullName>
    </submittedName>
</protein>
<evidence type="ECO:0000256" key="3">
    <source>
        <dbReference type="SAM" id="MobiDB-lite"/>
    </source>
</evidence>
<name>A0ABU7KZB1_9ACTN</name>
<dbReference type="InterPro" id="IPR006558">
    <property type="entry name" value="LamG-like"/>
</dbReference>
<feature type="chain" id="PRO_5045689277" evidence="4">
    <location>
        <begin position="30"/>
        <end position="587"/>
    </location>
</feature>
<evidence type="ECO:0000313" key="6">
    <source>
        <dbReference type="EMBL" id="MEE2054618.1"/>
    </source>
</evidence>
<feature type="domain" description="LamG-like jellyroll fold" evidence="5">
    <location>
        <begin position="435"/>
        <end position="575"/>
    </location>
</feature>
<dbReference type="PANTHER" id="PTHR46943:SF1">
    <property type="entry name" value="PENTRAXIN-RELATED PROTEIN PTX3"/>
    <property type="match status" value="1"/>
</dbReference>
<dbReference type="Pfam" id="PF13385">
    <property type="entry name" value="Laminin_G_3"/>
    <property type="match status" value="2"/>
</dbReference>
<feature type="region of interest" description="Disordered" evidence="3">
    <location>
        <begin position="29"/>
        <end position="54"/>
    </location>
</feature>
<evidence type="ECO:0000256" key="2">
    <source>
        <dbReference type="ARBA" id="ARBA00023157"/>
    </source>
</evidence>
<dbReference type="PANTHER" id="PTHR46943">
    <property type="entry name" value="PENTRAXIN-RELATED PROTEIN PTX3"/>
    <property type="match status" value="1"/>
</dbReference>
<dbReference type="InterPro" id="IPR013320">
    <property type="entry name" value="ConA-like_dom_sf"/>
</dbReference>
<dbReference type="SMART" id="SM00560">
    <property type="entry name" value="LamGL"/>
    <property type="match status" value="2"/>
</dbReference>
<keyword evidence="1 4" id="KW-0732">Signal</keyword>
<evidence type="ECO:0000256" key="4">
    <source>
        <dbReference type="SAM" id="SignalP"/>
    </source>
</evidence>
<dbReference type="EMBL" id="JAUUCC010000121">
    <property type="protein sequence ID" value="MEE2054618.1"/>
    <property type="molecule type" value="Genomic_DNA"/>
</dbReference>
<dbReference type="Gene3D" id="2.60.120.200">
    <property type="match status" value="2"/>
</dbReference>
<dbReference type="InterPro" id="IPR042837">
    <property type="entry name" value="PTX3"/>
</dbReference>
<proteinExistence type="predicted"/>
<evidence type="ECO:0000256" key="1">
    <source>
        <dbReference type="ARBA" id="ARBA00022729"/>
    </source>
</evidence>
<dbReference type="RefSeq" id="WP_330161449.1">
    <property type="nucleotide sequence ID" value="NZ_BAAAJA010000003.1"/>
</dbReference>
<gene>
    <name evidence="6" type="ORF">Q8A49_29390</name>
</gene>
<accession>A0ABU7KZB1</accession>
<evidence type="ECO:0000313" key="7">
    <source>
        <dbReference type="Proteomes" id="UP001348641"/>
    </source>
</evidence>
<keyword evidence="2" id="KW-1015">Disulfide bond</keyword>
<organism evidence="6 7">
    <name type="scientific">Nocardiopsis tropica</name>
    <dbReference type="NCBI Taxonomy" id="109330"/>
    <lineage>
        <taxon>Bacteria</taxon>
        <taxon>Bacillati</taxon>
        <taxon>Actinomycetota</taxon>
        <taxon>Actinomycetes</taxon>
        <taxon>Streptosporangiales</taxon>
        <taxon>Nocardiopsidaceae</taxon>
        <taxon>Nocardiopsis</taxon>
    </lineage>
</organism>
<sequence>MRRSLTRTTAAAAALALALSLLGQSPALADDIRPPTVTSDDYPDDDSFHGAPGRPGDFTFDANGVDDAVAYHYSIDGPECTTRVEPEVPGGAVTVEVTPRRSGGHTLYASSVNAYGNSSRCEPVYYFLVAPHARPVAHFRLDEGEGATALDAVTQERTAEGSGVIDWARGRVGARTGAAYRLERAAVVTSEGHLRTEGPVVDTSGTFTISAWVRLDDTGEDAVAVSQDGEHLSGFQLGYDADEDAWVFQRAGQDAPNAGFDHRATSTAPAQAGIWTRLTGSSDPATGELSLYVDGVHQETVDQVSEGTTEGAFVLGGGLAGGEFAGTWPGAIDDVLAWNRLPVTQDDAASGGHRSEIWRTANQPVVPEGTWWLGETEGASAGDTSDHGLDARLHGDSDTVWDGAFNDWLFKPGILLDGAEGEHLRTDGPAVRTDRSFTASAWVRLDDGGSDAVALSQGGTSTSGFALGYDSELEKWIFEVPAEDSVGAVEVDRVASTQGAQIGGWVHLAGVYDHTDGTLTLHVDGGREGNTAREGTWHAGGDVVIGGAGHADGVERPWTGGLVLAQVHQGAALQDEIAGIQLGFLTM</sequence>
<evidence type="ECO:0000259" key="5">
    <source>
        <dbReference type="SMART" id="SM00560"/>
    </source>
</evidence>
<comment type="caution">
    <text evidence="6">The sequence shown here is derived from an EMBL/GenBank/DDBJ whole genome shotgun (WGS) entry which is preliminary data.</text>
</comment>
<feature type="domain" description="LamG-like jellyroll fold" evidence="5">
    <location>
        <begin position="205"/>
        <end position="346"/>
    </location>
</feature>
<dbReference type="SUPFAM" id="SSF49899">
    <property type="entry name" value="Concanavalin A-like lectins/glucanases"/>
    <property type="match status" value="2"/>
</dbReference>
<dbReference type="Proteomes" id="UP001348641">
    <property type="component" value="Unassembled WGS sequence"/>
</dbReference>